<proteinExistence type="inferred from homology"/>
<dbReference type="PRINTS" id="PR00449">
    <property type="entry name" value="RASTRNSFRMNG"/>
</dbReference>
<evidence type="ECO:0000256" key="4">
    <source>
        <dbReference type="ARBA" id="ARBA00023134"/>
    </source>
</evidence>
<dbReference type="PROSITE" id="PS51420">
    <property type="entry name" value="RHO"/>
    <property type="match status" value="1"/>
</dbReference>
<dbReference type="InterPro" id="IPR005225">
    <property type="entry name" value="Small_GTP-bd"/>
</dbReference>
<keyword evidence="4" id="KW-0342">GTP-binding</keyword>
<dbReference type="PROSITE" id="PS51421">
    <property type="entry name" value="RAS"/>
    <property type="match status" value="1"/>
</dbReference>
<dbReference type="FunFam" id="3.40.50.300:FF:000586">
    <property type="entry name" value="Rab family GTPase"/>
    <property type="match status" value="1"/>
</dbReference>
<comment type="caution">
    <text evidence="9">The sequence shown here is derived from an EMBL/GenBank/DDBJ whole genome shotgun (WGS) entry which is preliminary data.</text>
</comment>
<evidence type="ECO:0000256" key="8">
    <source>
        <dbReference type="SAM" id="MobiDB-lite"/>
    </source>
</evidence>
<dbReference type="EMBL" id="BMAT01006041">
    <property type="protein sequence ID" value="GFS04979.1"/>
    <property type="molecule type" value="Genomic_DNA"/>
</dbReference>
<name>A0AAV4I3A2_9GAST</name>
<evidence type="ECO:0000313" key="10">
    <source>
        <dbReference type="Proteomes" id="UP000762676"/>
    </source>
</evidence>
<dbReference type="SMART" id="SM00177">
    <property type="entry name" value="ARF"/>
    <property type="match status" value="1"/>
</dbReference>
<accession>A0AAV4I3A2</accession>
<dbReference type="NCBIfam" id="TIGR00231">
    <property type="entry name" value="small_GTP"/>
    <property type="match status" value="1"/>
</dbReference>
<keyword evidence="3" id="KW-0547">Nucleotide-binding</keyword>
<dbReference type="SMART" id="SM00175">
    <property type="entry name" value="RAB"/>
    <property type="match status" value="1"/>
</dbReference>
<dbReference type="InterPro" id="IPR050305">
    <property type="entry name" value="Small_GTPase_Rab"/>
</dbReference>
<dbReference type="PROSITE" id="PS51419">
    <property type="entry name" value="RAB"/>
    <property type="match status" value="1"/>
</dbReference>
<dbReference type="Pfam" id="PF00071">
    <property type="entry name" value="Ras"/>
    <property type="match status" value="1"/>
</dbReference>
<keyword evidence="10" id="KW-1185">Reference proteome</keyword>
<evidence type="ECO:0000256" key="6">
    <source>
        <dbReference type="ARBA" id="ARBA00023288"/>
    </source>
</evidence>
<evidence type="ECO:0000256" key="3">
    <source>
        <dbReference type="ARBA" id="ARBA00022741"/>
    </source>
</evidence>
<protein>
    <submittedName>
        <fullName evidence="9">Ras-related protein Rap-1b</fullName>
    </submittedName>
</protein>
<evidence type="ECO:0000256" key="1">
    <source>
        <dbReference type="ARBA" id="ARBA00004308"/>
    </source>
</evidence>
<gene>
    <name evidence="9" type="ORF">ElyMa_002926400</name>
</gene>
<dbReference type="SMART" id="SM00173">
    <property type="entry name" value="RAS"/>
    <property type="match status" value="1"/>
</dbReference>
<evidence type="ECO:0000313" key="9">
    <source>
        <dbReference type="EMBL" id="GFS04979.1"/>
    </source>
</evidence>
<comment type="subcellular location">
    <subcellularLocation>
        <location evidence="1">Endomembrane system</location>
    </subcellularLocation>
</comment>
<dbReference type="InterPro" id="IPR001806">
    <property type="entry name" value="Small_GTPase"/>
</dbReference>
<keyword evidence="6" id="KW-0449">Lipoprotein</keyword>
<dbReference type="GO" id="GO:0005525">
    <property type="term" value="F:GTP binding"/>
    <property type="evidence" value="ECO:0007669"/>
    <property type="project" value="UniProtKB-KW"/>
</dbReference>
<keyword evidence="7" id="KW-0636">Prenylation</keyword>
<dbReference type="GO" id="GO:0003924">
    <property type="term" value="F:GTPase activity"/>
    <property type="evidence" value="ECO:0007669"/>
    <property type="project" value="InterPro"/>
</dbReference>
<keyword evidence="5" id="KW-0472">Membrane</keyword>
<dbReference type="PROSITE" id="PS51417">
    <property type="entry name" value="ARF"/>
    <property type="match status" value="1"/>
</dbReference>
<dbReference type="Proteomes" id="UP000762676">
    <property type="component" value="Unassembled WGS sequence"/>
</dbReference>
<dbReference type="GO" id="GO:0012505">
    <property type="term" value="C:endomembrane system"/>
    <property type="evidence" value="ECO:0007669"/>
    <property type="project" value="UniProtKB-SubCell"/>
</dbReference>
<feature type="region of interest" description="Disordered" evidence="8">
    <location>
        <begin position="193"/>
        <end position="225"/>
    </location>
</feature>
<evidence type="ECO:0000256" key="7">
    <source>
        <dbReference type="ARBA" id="ARBA00023289"/>
    </source>
</evidence>
<dbReference type="SUPFAM" id="SSF52540">
    <property type="entry name" value="P-loop containing nucleoside triphosphate hydrolases"/>
    <property type="match status" value="1"/>
</dbReference>
<evidence type="ECO:0000256" key="5">
    <source>
        <dbReference type="ARBA" id="ARBA00023136"/>
    </source>
</evidence>
<dbReference type="SMART" id="SM00176">
    <property type="entry name" value="RAN"/>
    <property type="match status" value="1"/>
</dbReference>
<dbReference type="SMART" id="SM00174">
    <property type="entry name" value="RHO"/>
    <property type="match status" value="1"/>
</dbReference>
<dbReference type="PANTHER" id="PTHR47980">
    <property type="entry name" value="LD44762P"/>
    <property type="match status" value="1"/>
</dbReference>
<reference evidence="9 10" key="1">
    <citation type="journal article" date="2021" name="Elife">
        <title>Chloroplast acquisition without the gene transfer in kleptoplastic sea slugs, Plakobranchus ocellatus.</title>
        <authorList>
            <person name="Maeda T."/>
            <person name="Takahashi S."/>
            <person name="Yoshida T."/>
            <person name="Shimamura S."/>
            <person name="Takaki Y."/>
            <person name="Nagai Y."/>
            <person name="Toyoda A."/>
            <person name="Suzuki Y."/>
            <person name="Arimoto A."/>
            <person name="Ishii H."/>
            <person name="Satoh N."/>
            <person name="Nishiyama T."/>
            <person name="Hasebe M."/>
            <person name="Maruyama T."/>
            <person name="Minagawa J."/>
            <person name="Obokata J."/>
            <person name="Shigenobu S."/>
        </authorList>
    </citation>
    <scope>NUCLEOTIDE SEQUENCE [LARGE SCALE GENOMIC DNA]</scope>
</reference>
<dbReference type="CDD" id="cd00154">
    <property type="entry name" value="Rab"/>
    <property type="match status" value="1"/>
</dbReference>
<dbReference type="InterPro" id="IPR027417">
    <property type="entry name" value="P-loop_NTPase"/>
</dbReference>
<dbReference type="Gene3D" id="3.40.50.300">
    <property type="entry name" value="P-loop containing nucleotide triphosphate hydrolases"/>
    <property type="match status" value="1"/>
</dbReference>
<sequence length="225" mass="25547">MVKDTQESGPGKVAPQKPYDFLIKIVIGGSDKVGKTSLLNRYVHGQYQDHYVATIGIDFMVKELETKNGDTVKLQAWDLAGQERFRSITSSYYRGARGMLLVYDVTNRESFEIMDHHLNEVQRMAQEDIVIFLIGNKADNNDSRRQVSYEEGKKYADENGVSFLETSARDNINVNEAFEKFVEAVVDQYKKDRANAASSKPHKQQSRSQEKLHGTKSKSKTCVIL</sequence>
<dbReference type="AlphaFoldDB" id="A0AAV4I3A2"/>
<comment type="similarity">
    <text evidence="2">Belongs to the small GTPase superfamily. Rab family.</text>
</comment>
<organism evidence="9 10">
    <name type="scientific">Elysia marginata</name>
    <dbReference type="NCBI Taxonomy" id="1093978"/>
    <lineage>
        <taxon>Eukaryota</taxon>
        <taxon>Metazoa</taxon>
        <taxon>Spiralia</taxon>
        <taxon>Lophotrochozoa</taxon>
        <taxon>Mollusca</taxon>
        <taxon>Gastropoda</taxon>
        <taxon>Heterobranchia</taxon>
        <taxon>Euthyneura</taxon>
        <taxon>Panpulmonata</taxon>
        <taxon>Sacoglossa</taxon>
        <taxon>Placobranchoidea</taxon>
        <taxon>Plakobranchidae</taxon>
        <taxon>Elysia</taxon>
    </lineage>
</organism>
<evidence type="ECO:0000256" key="2">
    <source>
        <dbReference type="ARBA" id="ARBA00006270"/>
    </source>
</evidence>